<dbReference type="PRINTS" id="PR01438">
    <property type="entry name" value="UNVRSLSTRESS"/>
</dbReference>
<dbReference type="Pfam" id="PF00582">
    <property type="entry name" value="Usp"/>
    <property type="match status" value="2"/>
</dbReference>
<proteinExistence type="inferred from homology"/>
<dbReference type="SUPFAM" id="SSF52402">
    <property type="entry name" value="Adenine nucleotide alpha hydrolases-like"/>
    <property type="match status" value="2"/>
</dbReference>
<name>A0A2I2LF71_9FLAO</name>
<sequence>MKKILLPIDFSKHSKYAAKLTAKIAKKTAGEIHLIHMIELPSGFRDMGSGANISIPESMLYIQMIKEKLLDYKNTFFADFDNVYHSIRFQNPYEGIRDYAKKINANLIIMGSKGQTALEEIIIGSNTEKTVRNSEIPVIITKKDNDDFKLKKLVFASSFENKEAKAFEGFLEFAAKFKSKIYLLKINTPDNFENTSDSKKRIETFIEPYKIGNHTIKVYNDTSIQDGILNFSDENNVDLVSLATHGRSGLSQFFNSSISIDLSKNVLKPVLTFKA</sequence>
<organism evidence="3 4">
    <name type="scientific">Tenacibaculum finnmarkense genomovar ulcerans</name>
    <dbReference type="NCBI Taxonomy" id="2781388"/>
    <lineage>
        <taxon>Bacteria</taxon>
        <taxon>Pseudomonadati</taxon>
        <taxon>Bacteroidota</taxon>
        <taxon>Flavobacteriia</taxon>
        <taxon>Flavobacteriales</taxon>
        <taxon>Flavobacteriaceae</taxon>
        <taxon>Tenacibaculum</taxon>
        <taxon>Tenacibaculum finnmarkense</taxon>
    </lineage>
</organism>
<comment type="similarity">
    <text evidence="1">Belongs to the universal stress protein A family.</text>
</comment>
<gene>
    <name evidence="3" type="ORF">TNO010_110164</name>
</gene>
<dbReference type="Proteomes" id="UP000490060">
    <property type="component" value="Unassembled WGS sequence"/>
</dbReference>
<dbReference type="InterPro" id="IPR006015">
    <property type="entry name" value="Universal_stress_UspA"/>
</dbReference>
<dbReference type="PANTHER" id="PTHR46268:SF6">
    <property type="entry name" value="UNIVERSAL STRESS PROTEIN UP12"/>
    <property type="match status" value="1"/>
</dbReference>
<feature type="domain" description="UspA" evidence="2">
    <location>
        <begin position="151"/>
        <end position="273"/>
    </location>
</feature>
<dbReference type="PANTHER" id="PTHR46268">
    <property type="entry name" value="STRESS RESPONSE PROTEIN NHAX"/>
    <property type="match status" value="1"/>
</dbReference>
<dbReference type="CDD" id="cd00293">
    <property type="entry name" value="USP-like"/>
    <property type="match status" value="2"/>
</dbReference>
<feature type="domain" description="UspA" evidence="2">
    <location>
        <begin position="1"/>
        <end position="142"/>
    </location>
</feature>
<reference evidence="3 4" key="1">
    <citation type="submission" date="2017-11" db="EMBL/GenBank/DDBJ databases">
        <authorList>
            <person name="Duchaud E."/>
        </authorList>
    </citation>
    <scope>NUCLEOTIDE SEQUENCE [LARGE SCALE GENOMIC DNA]</scope>
    <source>
        <strain evidence="3 4">TNO010</strain>
    </source>
</reference>
<dbReference type="EMBL" id="OENE01000003">
    <property type="protein sequence ID" value="SOS58188.1"/>
    <property type="molecule type" value="Genomic_DNA"/>
</dbReference>
<dbReference type="AlphaFoldDB" id="A0A2I2LF71"/>
<dbReference type="RefSeq" id="WP_058884132.1">
    <property type="nucleotide sequence ID" value="NZ_JAJHTM010000001.1"/>
</dbReference>
<evidence type="ECO:0000313" key="4">
    <source>
        <dbReference type="Proteomes" id="UP000490060"/>
    </source>
</evidence>
<protein>
    <submittedName>
        <fullName evidence="3">Universal stress protein</fullName>
    </submittedName>
</protein>
<evidence type="ECO:0000313" key="3">
    <source>
        <dbReference type="EMBL" id="SOS58188.1"/>
    </source>
</evidence>
<accession>A0A2I2LF71</accession>
<dbReference type="Gene3D" id="3.40.50.620">
    <property type="entry name" value="HUPs"/>
    <property type="match status" value="2"/>
</dbReference>
<evidence type="ECO:0000256" key="1">
    <source>
        <dbReference type="ARBA" id="ARBA00008791"/>
    </source>
</evidence>
<dbReference type="InterPro" id="IPR006016">
    <property type="entry name" value="UspA"/>
</dbReference>
<evidence type="ECO:0000259" key="2">
    <source>
        <dbReference type="Pfam" id="PF00582"/>
    </source>
</evidence>
<dbReference type="InterPro" id="IPR014729">
    <property type="entry name" value="Rossmann-like_a/b/a_fold"/>
</dbReference>